<dbReference type="InterPro" id="IPR039697">
    <property type="entry name" value="Alcohol_dehydrogenase_Fe"/>
</dbReference>
<dbReference type="EMBL" id="CP037920">
    <property type="protein sequence ID" value="QDT96205.1"/>
    <property type="molecule type" value="Genomic_DNA"/>
</dbReference>
<dbReference type="Pfam" id="PF00465">
    <property type="entry name" value="Fe-ADH"/>
    <property type="match status" value="1"/>
</dbReference>
<evidence type="ECO:0000259" key="4">
    <source>
        <dbReference type="Pfam" id="PF25137"/>
    </source>
</evidence>
<dbReference type="PANTHER" id="PTHR11496:SF102">
    <property type="entry name" value="ALCOHOL DEHYDROGENASE 4"/>
    <property type="match status" value="1"/>
</dbReference>
<evidence type="ECO:0000256" key="1">
    <source>
        <dbReference type="ARBA" id="ARBA00007358"/>
    </source>
</evidence>
<name>A0A517VT68_9PLAN</name>
<evidence type="ECO:0000259" key="3">
    <source>
        <dbReference type="Pfam" id="PF00465"/>
    </source>
</evidence>
<dbReference type="EC" id="1.1.1.1" evidence="5"/>
<dbReference type="GO" id="GO:0046872">
    <property type="term" value="F:metal ion binding"/>
    <property type="evidence" value="ECO:0007669"/>
    <property type="project" value="InterPro"/>
</dbReference>
<evidence type="ECO:0000313" key="5">
    <source>
        <dbReference type="EMBL" id="QDT96205.1"/>
    </source>
</evidence>
<evidence type="ECO:0000256" key="2">
    <source>
        <dbReference type="ARBA" id="ARBA00023002"/>
    </source>
</evidence>
<dbReference type="FunFam" id="3.40.50.1970:FF:000003">
    <property type="entry name" value="Alcohol dehydrogenase, iron-containing"/>
    <property type="match status" value="1"/>
</dbReference>
<evidence type="ECO:0000313" key="6">
    <source>
        <dbReference type="Proteomes" id="UP000318704"/>
    </source>
</evidence>
<dbReference type="InterPro" id="IPR056798">
    <property type="entry name" value="ADH_Fe_C"/>
</dbReference>
<dbReference type="AlphaFoldDB" id="A0A517VT68"/>
<dbReference type="Gene3D" id="1.20.1090.10">
    <property type="entry name" value="Dehydroquinate synthase-like - alpha domain"/>
    <property type="match status" value="1"/>
</dbReference>
<dbReference type="SUPFAM" id="SSF56796">
    <property type="entry name" value="Dehydroquinate synthase-like"/>
    <property type="match status" value="1"/>
</dbReference>
<dbReference type="RefSeq" id="WP_144983938.1">
    <property type="nucleotide sequence ID" value="NZ_CP037920.1"/>
</dbReference>
<comment type="similarity">
    <text evidence="1">Belongs to the iron-containing alcohol dehydrogenase family.</text>
</comment>
<proteinExistence type="inferred from homology"/>
<organism evidence="5 6">
    <name type="scientific">Gimesia aquarii</name>
    <dbReference type="NCBI Taxonomy" id="2527964"/>
    <lineage>
        <taxon>Bacteria</taxon>
        <taxon>Pseudomonadati</taxon>
        <taxon>Planctomycetota</taxon>
        <taxon>Planctomycetia</taxon>
        <taxon>Planctomycetales</taxon>
        <taxon>Planctomycetaceae</taxon>
        <taxon>Gimesia</taxon>
    </lineage>
</organism>
<reference evidence="5 6" key="1">
    <citation type="submission" date="2019-03" db="EMBL/GenBank/DDBJ databases">
        <title>Deep-cultivation of Planctomycetes and their phenomic and genomic characterization uncovers novel biology.</title>
        <authorList>
            <person name="Wiegand S."/>
            <person name="Jogler M."/>
            <person name="Boedeker C."/>
            <person name="Pinto D."/>
            <person name="Vollmers J."/>
            <person name="Rivas-Marin E."/>
            <person name="Kohn T."/>
            <person name="Peeters S.H."/>
            <person name="Heuer A."/>
            <person name="Rast P."/>
            <person name="Oberbeckmann S."/>
            <person name="Bunk B."/>
            <person name="Jeske O."/>
            <person name="Meyerdierks A."/>
            <person name="Storesund J.E."/>
            <person name="Kallscheuer N."/>
            <person name="Luecker S."/>
            <person name="Lage O.M."/>
            <person name="Pohl T."/>
            <person name="Merkel B.J."/>
            <person name="Hornburger P."/>
            <person name="Mueller R.-W."/>
            <person name="Bruemmer F."/>
            <person name="Labrenz M."/>
            <person name="Spormann A.M."/>
            <person name="Op den Camp H."/>
            <person name="Overmann J."/>
            <person name="Amann R."/>
            <person name="Jetten M.S.M."/>
            <person name="Mascher T."/>
            <person name="Medema M.H."/>
            <person name="Devos D.P."/>
            <person name="Kaster A.-K."/>
            <person name="Ovreas L."/>
            <person name="Rohde M."/>
            <person name="Galperin M.Y."/>
            <person name="Jogler C."/>
        </authorList>
    </citation>
    <scope>NUCLEOTIDE SEQUENCE [LARGE SCALE GENOMIC DNA]</scope>
    <source>
        <strain evidence="5 6">V144</strain>
    </source>
</reference>
<dbReference type="InterPro" id="IPR001670">
    <property type="entry name" value="ADH_Fe/GldA"/>
</dbReference>
<gene>
    <name evidence="5" type="primary">adhB_1</name>
    <name evidence="5" type="ORF">V144x_16580</name>
</gene>
<keyword evidence="2 5" id="KW-0560">Oxidoreductase</keyword>
<accession>A0A517VT68</accession>
<dbReference type="Pfam" id="PF25137">
    <property type="entry name" value="ADH_Fe_C"/>
    <property type="match status" value="1"/>
</dbReference>
<dbReference type="CDD" id="cd08551">
    <property type="entry name" value="Fe-ADH"/>
    <property type="match status" value="1"/>
</dbReference>
<sequence length="399" mass="42629" precursor="true">MDSKSPTKIHTQQAEGNQLSAFDYAPRTRILFGGGSLNQLGELSSELGAQRVLLVTDKGLAEAGHEARAVASLENANLQITIFDDVHANPTTEDVERGLKVARNHQIDLIVGLGGGSSMDCAKGINFLLTNGGKMEDYWGVGKATKPMLPLIAVPTTAGTGSEAQSFAVIAHPETHMKMACGDKKAACRIAILDPELTLTMPRSVTCATGIDALSHALETFVTKPRNEISQLFSRRAWSLLANSFPQVLDTPDDLTARGNMQLGAHFAGAAIENSMLGATHALANPLSAHFDLIHGVAIGIMLPHVIRFNAELMGEQYSLLAADIGLCEPQDPTGAGLLAEHIQALIAKAGAPTSLSECEVDHNLFDQLAEEASRQWTGNFNPRPVDQSSLRELYECAY</sequence>
<feature type="domain" description="Fe-containing alcohol dehydrogenase-like C-terminal" evidence="4">
    <location>
        <begin position="206"/>
        <end position="399"/>
    </location>
</feature>
<dbReference type="PANTHER" id="PTHR11496">
    <property type="entry name" value="ALCOHOL DEHYDROGENASE"/>
    <property type="match status" value="1"/>
</dbReference>
<feature type="domain" description="Alcohol dehydrogenase iron-type/glycerol dehydrogenase GldA" evidence="3">
    <location>
        <begin position="28"/>
        <end position="195"/>
    </location>
</feature>
<dbReference type="GO" id="GO:0004022">
    <property type="term" value="F:alcohol dehydrogenase (NAD+) activity"/>
    <property type="evidence" value="ECO:0007669"/>
    <property type="project" value="UniProtKB-EC"/>
</dbReference>
<protein>
    <submittedName>
        <fullName evidence="5">Alcohol dehydrogenase 2</fullName>
        <ecNumber evidence="5">1.1.1.1</ecNumber>
    </submittedName>
</protein>
<dbReference type="Gene3D" id="3.40.50.1970">
    <property type="match status" value="1"/>
</dbReference>
<dbReference type="KEGG" id="gaw:V144x_16580"/>
<dbReference type="Proteomes" id="UP000318704">
    <property type="component" value="Chromosome"/>
</dbReference>